<dbReference type="GO" id="GO:0005886">
    <property type="term" value="C:plasma membrane"/>
    <property type="evidence" value="ECO:0007669"/>
    <property type="project" value="TreeGrafter"/>
</dbReference>
<dbReference type="AlphaFoldDB" id="A0A1M4MV08"/>
<evidence type="ECO:0000256" key="1">
    <source>
        <dbReference type="ARBA" id="ARBA00022481"/>
    </source>
</evidence>
<dbReference type="InterPro" id="IPR000014">
    <property type="entry name" value="PAS"/>
</dbReference>
<protein>
    <recommendedName>
        <fullName evidence="4">Methyl-accepting transducer domain-containing protein</fullName>
    </recommendedName>
</protein>
<evidence type="ECO:0000256" key="3">
    <source>
        <dbReference type="PROSITE-ProRule" id="PRU00284"/>
    </source>
</evidence>
<keyword evidence="6" id="KW-1185">Reference proteome</keyword>
<evidence type="ECO:0000256" key="2">
    <source>
        <dbReference type="ARBA" id="ARBA00029447"/>
    </source>
</evidence>
<name>A0A1M4MV08_9RHOB</name>
<dbReference type="InterPro" id="IPR051310">
    <property type="entry name" value="MCP_chemotaxis"/>
</dbReference>
<accession>A0A1M4MV08</accession>
<dbReference type="PRINTS" id="PR00260">
    <property type="entry name" value="CHEMTRNSDUCR"/>
</dbReference>
<dbReference type="PROSITE" id="PS50111">
    <property type="entry name" value="CHEMOTAXIS_TRANSDUC_2"/>
    <property type="match status" value="1"/>
</dbReference>
<dbReference type="Proteomes" id="UP000184085">
    <property type="component" value="Unassembled WGS sequence"/>
</dbReference>
<evidence type="ECO:0000313" key="6">
    <source>
        <dbReference type="Proteomes" id="UP000184085"/>
    </source>
</evidence>
<feature type="domain" description="Methyl-accepting transducer" evidence="4">
    <location>
        <begin position="280"/>
        <end position="502"/>
    </location>
</feature>
<dbReference type="InterPro" id="IPR041395">
    <property type="entry name" value="McpB_HAMP_3rd"/>
</dbReference>
<dbReference type="InterPro" id="IPR004089">
    <property type="entry name" value="MCPsignal_dom"/>
</dbReference>
<dbReference type="PANTHER" id="PTHR43531">
    <property type="entry name" value="PROTEIN ICFG"/>
    <property type="match status" value="1"/>
</dbReference>
<sequence>MSTANDALVTKDVSAALDLLSYPVMISDADLIIRFVNKAAYEMFGLIEADLRAALPAFDTSDIIGRSIDLFHRAPANQRKMLAGLRKTHSGAFKVGGKALAFKATPQFDENGKTRGFYVEWSDRTEIERAQSQTQALLNGVKTLTEAHAAGQHSKRIELNALEGEYADLAAATNLMLDGHGQIKQSIIETIEAFGQGDFDHPFPSLPGEGGAITTAIERVRGSFQRVISEIDTLSNALVSGDLTRRADAGAYEGAYRQIITNFERSFDALNATIYSVKEQVAQVSEAITQVTRSAGSLNDNAQAQAAALEEISATVEQTDNMVRSNAEASKKTVTSVGSTLSIITSGEGRVTEMVTAMEDIQKSSDDISRIIKVIDDIAFQTNLLALNAAVEAARAGTHGRGFAVVAQEVRNLAGRSAKAAKETAELIEDSTSKVNSGVELANDTRSAFTEISTNIQEIESEARRVQDGSMDQARGTQQIAQALGELSIAGSRITNQADELNAAAIQMEGATRNMLDKVEHFSLRPTRSTATAGAAMPDLSQLTPEMMAQIQRMMAAR</sequence>
<reference evidence="6" key="1">
    <citation type="submission" date="2016-09" db="EMBL/GenBank/DDBJ databases">
        <authorList>
            <person name="Wibberg D."/>
        </authorList>
    </citation>
    <scope>NUCLEOTIDE SEQUENCE [LARGE SCALE GENOMIC DNA]</scope>
</reference>
<keyword evidence="1" id="KW-0488">Methylation</keyword>
<dbReference type="SMART" id="SM00283">
    <property type="entry name" value="MA"/>
    <property type="match status" value="1"/>
</dbReference>
<dbReference type="Gene3D" id="1.10.287.950">
    <property type="entry name" value="Methyl-accepting chemotaxis protein"/>
    <property type="match status" value="1"/>
</dbReference>
<proteinExistence type="inferred from homology"/>
<evidence type="ECO:0000259" key="4">
    <source>
        <dbReference type="PROSITE" id="PS50111"/>
    </source>
</evidence>
<dbReference type="InterPro" id="IPR035965">
    <property type="entry name" value="PAS-like_dom_sf"/>
</dbReference>
<dbReference type="PANTHER" id="PTHR43531:SF14">
    <property type="entry name" value="METHYL-ACCEPTING CHEMOTAXIS PROTEIN I-RELATED"/>
    <property type="match status" value="1"/>
</dbReference>
<comment type="similarity">
    <text evidence="2">Belongs to the methyl-accepting chemotaxis (MCP) protein family.</text>
</comment>
<gene>
    <name evidence="5" type="ORF">KARMA_0203</name>
</gene>
<dbReference type="Pfam" id="PF18575">
    <property type="entry name" value="HAMP_N3"/>
    <property type="match status" value="1"/>
</dbReference>
<dbReference type="EMBL" id="FMJB01000014">
    <property type="protein sequence ID" value="SCM66031.1"/>
    <property type="molecule type" value="Genomic_DNA"/>
</dbReference>
<dbReference type="GO" id="GO:0007165">
    <property type="term" value="P:signal transduction"/>
    <property type="evidence" value="ECO:0007669"/>
    <property type="project" value="UniProtKB-KW"/>
</dbReference>
<dbReference type="Pfam" id="PF00015">
    <property type="entry name" value="MCPsignal"/>
    <property type="match status" value="1"/>
</dbReference>
<organism evidence="5 6">
    <name type="scientific">Donghicola eburneus</name>
    <dbReference type="NCBI Taxonomy" id="393278"/>
    <lineage>
        <taxon>Bacteria</taxon>
        <taxon>Pseudomonadati</taxon>
        <taxon>Pseudomonadota</taxon>
        <taxon>Alphaproteobacteria</taxon>
        <taxon>Rhodobacterales</taxon>
        <taxon>Roseobacteraceae</taxon>
        <taxon>Donghicola</taxon>
    </lineage>
</organism>
<dbReference type="Gene3D" id="3.30.450.20">
    <property type="entry name" value="PAS domain"/>
    <property type="match status" value="1"/>
</dbReference>
<dbReference type="SUPFAM" id="SSF58104">
    <property type="entry name" value="Methyl-accepting chemotaxis protein (MCP) signaling domain"/>
    <property type="match status" value="1"/>
</dbReference>
<dbReference type="Pfam" id="PF13188">
    <property type="entry name" value="PAS_8"/>
    <property type="match status" value="1"/>
</dbReference>
<dbReference type="SUPFAM" id="SSF55785">
    <property type="entry name" value="PYP-like sensor domain (PAS domain)"/>
    <property type="match status" value="1"/>
</dbReference>
<dbReference type="RefSeq" id="WP_072702626.1">
    <property type="nucleotide sequence ID" value="NZ_FMJB01000014.1"/>
</dbReference>
<evidence type="ECO:0000313" key="5">
    <source>
        <dbReference type="EMBL" id="SCM66031.1"/>
    </source>
</evidence>
<dbReference type="InterPro" id="IPR004090">
    <property type="entry name" value="Chemotax_Me-accpt_rcpt"/>
</dbReference>
<keyword evidence="3" id="KW-0807">Transducer</keyword>
<dbReference type="GO" id="GO:0004888">
    <property type="term" value="F:transmembrane signaling receptor activity"/>
    <property type="evidence" value="ECO:0007669"/>
    <property type="project" value="InterPro"/>
</dbReference>
<dbReference type="GO" id="GO:0006935">
    <property type="term" value="P:chemotaxis"/>
    <property type="evidence" value="ECO:0007669"/>
    <property type="project" value="InterPro"/>
</dbReference>